<evidence type="ECO:0000313" key="9">
    <source>
        <dbReference type="Proteomes" id="UP001378188"/>
    </source>
</evidence>
<dbReference type="InterPro" id="IPR050416">
    <property type="entry name" value="FAD-linked_Oxidoreductase"/>
</dbReference>
<evidence type="ECO:0000256" key="6">
    <source>
        <dbReference type="SAM" id="SignalP"/>
    </source>
</evidence>
<dbReference type="PANTHER" id="PTHR42973">
    <property type="entry name" value="BINDING OXIDOREDUCTASE, PUTATIVE (AFU_ORTHOLOGUE AFUA_1G17690)-RELATED"/>
    <property type="match status" value="1"/>
</dbReference>
<dbReference type="SUPFAM" id="SSF56176">
    <property type="entry name" value="FAD-binding/transporter-associated domain-like"/>
    <property type="match status" value="1"/>
</dbReference>
<dbReference type="GO" id="GO:0016491">
    <property type="term" value="F:oxidoreductase activity"/>
    <property type="evidence" value="ECO:0007669"/>
    <property type="project" value="UniProtKB-KW"/>
</dbReference>
<keyword evidence="5" id="KW-0560">Oxidoreductase</keyword>
<evidence type="ECO:0000313" key="8">
    <source>
        <dbReference type="EMBL" id="MEJ8571128.1"/>
    </source>
</evidence>
<evidence type="ECO:0000256" key="3">
    <source>
        <dbReference type="ARBA" id="ARBA00022630"/>
    </source>
</evidence>
<evidence type="ECO:0000256" key="5">
    <source>
        <dbReference type="ARBA" id="ARBA00023002"/>
    </source>
</evidence>
<evidence type="ECO:0000256" key="2">
    <source>
        <dbReference type="ARBA" id="ARBA00005466"/>
    </source>
</evidence>
<sequence length="586" mass="62264">MSISRRTFLHGAVAASGVSALGLPAAGASPAVAVPGAAWPSADAWAALRARLGDRLVAVTSPLAPCAADAPGAACSAALKDMANPFFIQDHPGAQQTNGWLDAWTFEPSPYAVAAESADDVAAAVSFAREHGVRLAIKGAGHDYLGRNCAPDSLLVWTGRMRGVRYEPEFRIAGAADSDAGVPAVVAQAGARWIEVYTAATQAGRYVQGGGCTSVGAAGGFLQGGGYGSFSKRFGSGAGGVLEFEVVTADGSVLVANKAQNADLFWALRGGGGGTFGIVTRVALRAHEPPQTIGLAHGTIQAPDEATFRELLSRFVAFYPGALNNPHWGEQLSVRGDNSLQVYMTFLDLDEAAAKAVWQPLLDDLPAGARADLAFDVFRFSDLWDLSAWQETDPDFVRVDTRPEALPNHYWWASNQGEVSQFLNTYQSRWLPLSLFAPDRAGTLARALFQASRHAPVSMHFNKGLSGAPADVLAREAEETSINPLVREAATLVIIASNQAPVFPGIPGHEPDLARGRAARGRIQAAIDILREATPGGGTYANEADYFEPDWQRSFYGEHYDRLLEIKRKYDPGNLFRVHHGVGSDG</sequence>
<comment type="cofactor">
    <cofactor evidence="1">
        <name>FAD</name>
        <dbReference type="ChEBI" id="CHEBI:57692"/>
    </cofactor>
</comment>
<organism evidence="8 9">
    <name type="scientific">Microbaculum marinum</name>
    <dbReference type="NCBI Taxonomy" id="1764581"/>
    <lineage>
        <taxon>Bacteria</taxon>
        <taxon>Pseudomonadati</taxon>
        <taxon>Pseudomonadota</taxon>
        <taxon>Alphaproteobacteria</taxon>
        <taxon>Hyphomicrobiales</taxon>
        <taxon>Tepidamorphaceae</taxon>
        <taxon>Microbaculum</taxon>
    </lineage>
</organism>
<dbReference type="InterPro" id="IPR016169">
    <property type="entry name" value="FAD-bd_PCMH_sub2"/>
</dbReference>
<dbReference type="InterPro" id="IPR012951">
    <property type="entry name" value="BBE"/>
</dbReference>
<dbReference type="EMBL" id="JAZHOF010000002">
    <property type="protein sequence ID" value="MEJ8571128.1"/>
    <property type="molecule type" value="Genomic_DNA"/>
</dbReference>
<dbReference type="PANTHER" id="PTHR42973:SF39">
    <property type="entry name" value="FAD-BINDING PCMH-TYPE DOMAIN-CONTAINING PROTEIN"/>
    <property type="match status" value="1"/>
</dbReference>
<keyword evidence="6" id="KW-0732">Signal</keyword>
<proteinExistence type="inferred from homology"/>
<dbReference type="InterPro" id="IPR006311">
    <property type="entry name" value="TAT_signal"/>
</dbReference>
<evidence type="ECO:0000256" key="1">
    <source>
        <dbReference type="ARBA" id="ARBA00001974"/>
    </source>
</evidence>
<dbReference type="InterPro" id="IPR036318">
    <property type="entry name" value="FAD-bd_PCMH-like_sf"/>
</dbReference>
<reference evidence="8 9" key="1">
    <citation type="submission" date="2024-02" db="EMBL/GenBank/DDBJ databases">
        <title>Genome analysis and characterization of Microbaculum marinisediminis sp. nov., isolated from marine sediment.</title>
        <authorList>
            <person name="Du Z.-J."/>
            <person name="Ye Y.-Q."/>
            <person name="Zhang Z.-R."/>
            <person name="Yuan S.-M."/>
            <person name="Zhang X.-Y."/>
        </authorList>
    </citation>
    <scope>NUCLEOTIDE SEQUENCE [LARGE SCALE GENOMIC DNA]</scope>
    <source>
        <strain evidence="8 9">SDUM1044001</strain>
    </source>
</reference>
<evidence type="ECO:0000259" key="7">
    <source>
        <dbReference type="PROSITE" id="PS51387"/>
    </source>
</evidence>
<dbReference type="RefSeq" id="WP_340328811.1">
    <property type="nucleotide sequence ID" value="NZ_JAZHOF010000002.1"/>
</dbReference>
<name>A0AAW9RSR8_9HYPH</name>
<dbReference type="Pfam" id="PF01565">
    <property type="entry name" value="FAD_binding_4"/>
    <property type="match status" value="1"/>
</dbReference>
<dbReference type="GO" id="GO:0071949">
    <property type="term" value="F:FAD binding"/>
    <property type="evidence" value="ECO:0007669"/>
    <property type="project" value="InterPro"/>
</dbReference>
<feature type="domain" description="FAD-binding PCMH-type" evidence="7">
    <location>
        <begin position="105"/>
        <end position="289"/>
    </location>
</feature>
<evidence type="ECO:0000256" key="4">
    <source>
        <dbReference type="ARBA" id="ARBA00022827"/>
    </source>
</evidence>
<keyword evidence="9" id="KW-1185">Reference proteome</keyword>
<feature type="signal peptide" evidence="6">
    <location>
        <begin position="1"/>
        <end position="33"/>
    </location>
</feature>
<dbReference type="PROSITE" id="PS51387">
    <property type="entry name" value="FAD_PCMH"/>
    <property type="match status" value="1"/>
</dbReference>
<accession>A0AAW9RSR8</accession>
<dbReference type="AlphaFoldDB" id="A0AAW9RSR8"/>
<dbReference type="PROSITE" id="PS51318">
    <property type="entry name" value="TAT"/>
    <property type="match status" value="1"/>
</dbReference>
<keyword evidence="3" id="KW-0285">Flavoprotein</keyword>
<gene>
    <name evidence="8" type="ORF">V3328_06570</name>
</gene>
<dbReference type="InterPro" id="IPR006094">
    <property type="entry name" value="Oxid_FAD_bind_N"/>
</dbReference>
<dbReference type="Gene3D" id="3.30.465.10">
    <property type="match status" value="2"/>
</dbReference>
<comment type="caution">
    <text evidence="8">The sequence shown here is derived from an EMBL/GenBank/DDBJ whole genome shotgun (WGS) entry which is preliminary data.</text>
</comment>
<feature type="chain" id="PRO_5043522021" evidence="6">
    <location>
        <begin position="34"/>
        <end position="586"/>
    </location>
</feature>
<keyword evidence="4" id="KW-0274">FAD</keyword>
<protein>
    <submittedName>
        <fullName evidence="8">FAD-binding oxidoreductase</fullName>
    </submittedName>
</protein>
<dbReference type="Proteomes" id="UP001378188">
    <property type="component" value="Unassembled WGS sequence"/>
</dbReference>
<comment type="similarity">
    <text evidence="2">Belongs to the oxygen-dependent FAD-linked oxidoreductase family.</text>
</comment>
<dbReference type="InterPro" id="IPR016166">
    <property type="entry name" value="FAD-bd_PCMH"/>
</dbReference>
<dbReference type="Pfam" id="PF08031">
    <property type="entry name" value="BBE"/>
    <property type="match status" value="1"/>
</dbReference>